<dbReference type="SUPFAM" id="SSF54523">
    <property type="entry name" value="Pili subunits"/>
    <property type="match status" value="1"/>
</dbReference>
<keyword evidence="1" id="KW-0472">Membrane</keyword>
<dbReference type="EMBL" id="JBCFXD010000002">
    <property type="protein sequence ID" value="MEL7557916.1"/>
    <property type="molecule type" value="Genomic_DNA"/>
</dbReference>
<dbReference type="PANTHER" id="PTHR30093:SF7">
    <property type="entry name" value="MSHA MAJOR PILIN SUBUNIT MSHA"/>
    <property type="match status" value="1"/>
</dbReference>
<dbReference type="Proteomes" id="UP001467669">
    <property type="component" value="Unassembled WGS sequence"/>
</dbReference>
<keyword evidence="3" id="KW-1185">Reference proteome</keyword>
<feature type="transmembrane region" description="Helical" evidence="1">
    <location>
        <begin position="12"/>
        <end position="32"/>
    </location>
</feature>
<dbReference type="RefSeq" id="WP_342404990.1">
    <property type="nucleotide sequence ID" value="NZ_JBCFXD010000002.1"/>
</dbReference>
<accession>A0ABU9M310</accession>
<evidence type="ECO:0000313" key="3">
    <source>
        <dbReference type="Proteomes" id="UP001467669"/>
    </source>
</evidence>
<evidence type="ECO:0000313" key="2">
    <source>
        <dbReference type="EMBL" id="MEL7557916.1"/>
    </source>
</evidence>
<organism evidence="2 3">
    <name type="scientific">Stutzerimonas chloritidismutans</name>
    <name type="common">Pseudomonas chloritidismutans</name>
    <dbReference type="NCBI Taxonomy" id="203192"/>
    <lineage>
        <taxon>Bacteria</taxon>
        <taxon>Pseudomonadati</taxon>
        <taxon>Pseudomonadota</taxon>
        <taxon>Gammaproteobacteria</taxon>
        <taxon>Pseudomonadales</taxon>
        <taxon>Pseudomonadaceae</taxon>
        <taxon>Stutzerimonas</taxon>
    </lineage>
</organism>
<name>A0ABU9M310_STUCH</name>
<reference evidence="2 3" key="1">
    <citation type="submission" date="2024-04" db="EMBL/GenBank/DDBJ databases">
        <title>Draft Genome Sequence of Isolates Cultured from Underwater Hawaii Seamounts in the North Pacific Ocean.</title>
        <authorList>
            <person name="Sharma I."/>
            <person name="Darden B."/>
            <person name="Creggett J."/>
            <person name="Taylor S."/>
            <person name="Grant M.P."/>
            <person name="Scott J."/>
            <person name="Attles S."/>
            <person name="Walker S."/>
            <person name="Johnson G."/>
            <person name="St. Cloud C."/>
        </authorList>
    </citation>
    <scope>NUCLEOTIDE SEQUENCE [LARGE SCALE GENOMIC DNA]</scope>
    <source>
        <strain evidence="2 3">03GJ23</strain>
    </source>
</reference>
<keyword evidence="1" id="KW-0812">Transmembrane</keyword>
<keyword evidence="1" id="KW-1133">Transmembrane helix</keyword>
<protein>
    <submittedName>
        <fullName evidence="2">Type II secretion system protein</fullName>
    </submittedName>
</protein>
<dbReference type="PANTHER" id="PTHR30093">
    <property type="entry name" value="GENERAL SECRETION PATHWAY PROTEIN G"/>
    <property type="match status" value="1"/>
</dbReference>
<dbReference type="InterPro" id="IPR045584">
    <property type="entry name" value="Pilin-like"/>
</dbReference>
<sequence>MKKQQSGFTMIELIMVIVILGILAAFAIPQFVDLGGDARRGTLQGAYGSIKSASALTHSAWLAQNNADAASVKVEGGTVAMVKKSGYPADSAIAAAAGIISSDFTIDTDATAGTVISPKGATDKTKCNVTYKAPGETAGTVPTITLSSDLTGC</sequence>
<dbReference type="Gene3D" id="3.30.700.10">
    <property type="entry name" value="Glycoprotein, Type 4 Pilin"/>
    <property type="match status" value="1"/>
</dbReference>
<dbReference type="InterPro" id="IPR012902">
    <property type="entry name" value="N_methyl_site"/>
</dbReference>
<comment type="caution">
    <text evidence="2">The sequence shown here is derived from an EMBL/GenBank/DDBJ whole genome shotgun (WGS) entry which is preliminary data.</text>
</comment>
<evidence type="ECO:0000256" key="1">
    <source>
        <dbReference type="SAM" id="Phobius"/>
    </source>
</evidence>
<proteinExistence type="predicted"/>
<dbReference type="NCBIfam" id="TIGR02532">
    <property type="entry name" value="IV_pilin_GFxxxE"/>
    <property type="match status" value="1"/>
</dbReference>
<gene>
    <name evidence="2" type="ORF">AAGW23_03530</name>
</gene>
<dbReference type="Pfam" id="PF07963">
    <property type="entry name" value="N_methyl"/>
    <property type="match status" value="1"/>
</dbReference>